<dbReference type="EMBL" id="DVNI01000044">
    <property type="protein sequence ID" value="HIU64034.1"/>
    <property type="molecule type" value="Genomic_DNA"/>
</dbReference>
<dbReference type="InterPro" id="IPR036187">
    <property type="entry name" value="DNA_mismatch_repair_MutS_sf"/>
</dbReference>
<dbReference type="NCBIfam" id="TIGR01069">
    <property type="entry name" value="mutS2"/>
    <property type="match status" value="1"/>
</dbReference>
<proteinExistence type="inferred from homology"/>
<accession>A0A9D1MQ16</accession>
<name>A0A9D1MQ16_9FIRM</name>
<dbReference type="GO" id="GO:0005524">
    <property type="term" value="F:ATP binding"/>
    <property type="evidence" value="ECO:0007669"/>
    <property type="project" value="UniProtKB-UniRule"/>
</dbReference>
<keyword evidence="3 7" id="KW-0378">Hydrolase</keyword>
<dbReference type="GO" id="GO:0072344">
    <property type="term" value="P:rescue of stalled ribosome"/>
    <property type="evidence" value="ECO:0007669"/>
    <property type="project" value="UniProtKB-UniRule"/>
</dbReference>
<dbReference type="InterPro" id="IPR045076">
    <property type="entry name" value="MutS"/>
</dbReference>
<evidence type="ECO:0000256" key="6">
    <source>
        <dbReference type="ARBA" id="ARBA00023125"/>
    </source>
</evidence>
<dbReference type="InterPro" id="IPR027417">
    <property type="entry name" value="P-loop_NTPase"/>
</dbReference>
<comment type="subunit">
    <text evidence="7">Homodimer. Binds to stalled ribosomes, contacting rRNA.</text>
</comment>
<reference evidence="10" key="1">
    <citation type="submission" date="2020-10" db="EMBL/GenBank/DDBJ databases">
        <authorList>
            <person name="Gilroy R."/>
        </authorList>
    </citation>
    <scope>NUCLEOTIDE SEQUENCE</scope>
    <source>
        <strain evidence="10">CHK160-1198</strain>
    </source>
</reference>
<dbReference type="SMART" id="SM00534">
    <property type="entry name" value="MUTSac"/>
    <property type="match status" value="1"/>
</dbReference>
<dbReference type="InterPro" id="IPR036063">
    <property type="entry name" value="Smr_dom_sf"/>
</dbReference>
<dbReference type="GO" id="GO:0004519">
    <property type="term" value="F:endonuclease activity"/>
    <property type="evidence" value="ECO:0007669"/>
    <property type="project" value="UniProtKB-UniRule"/>
</dbReference>
<dbReference type="PROSITE" id="PS50828">
    <property type="entry name" value="SMR"/>
    <property type="match status" value="1"/>
</dbReference>
<dbReference type="GO" id="GO:0006298">
    <property type="term" value="P:mismatch repair"/>
    <property type="evidence" value="ECO:0007669"/>
    <property type="project" value="InterPro"/>
</dbReference>
<feature type="binding site" evidence="7">
    <location>
        <begin position="332"/>
        <end position="339"/>
    </location>
    <ligand>
        <name>ATP</name>
        <dbReference type="ChEBI" id="CHEBI:30616"/>
    </ligand>
</feature>
<dbReference type="Proteomes" id="UP000824099">
    <property type="component" value="Unassembled WGS sequence"/>
</dbReference>
<evidence type="ECO:0000256" key="8">
    <source>
        <dbReference type="SAM" id="Coils"/>
    </source>
</evidence>
<dbReference type="AlphaFoldDB" id="A0A9D1MQ16"/>
<evidence type="ECO:0000256" key="2">
    <source>
        <dbReference type="ARBA" id="ARBA00022741"/>
    </source>
</evidence>
<evidence type="ECO:0000256" key="3">
    <source>
        <dbReference type="ARBA" id="ARBA00022801"/>
    </source>
</evidence>
<sequence>MGAFALKTLEFDRIKEKAASKAATFLGKEKVLSLQVTKEFAVAKGYLTETDEAIRLLSEGKKFPFGGADDITTSVKRAQIGGISEPRELLDVLNTLVALRSMKTFLRNEIEMAPTLSEYGNQLGTFAKLERQLDTAISEKGEIKDSASTKLAGLRTGIMVAKNRVKEKLDSILHAQENQKFFQEQLVTMRGDRYVIPIKQEYRFNFPGVVHDESGSGATLFIEPMAVVNLNNDIKKYMTQEKEEIERILRQLAEFIGNDSAAILSSLEIFTNVDAICAKALLAIEQHAVRPMLLVDGYVEISKGRHPLLATDKVVPIDINVGNTFNTLLITGPNTGGKTVALKTVGLFALMAQCGLFVPARFAKLPVFNAVYADIGDEQSIEQSLSTFSGHLRNIVDILAVAKAKDLVLIDEICAGTDPNEGAALAMAMLNYLHNKGVLTIITTHYSELKTFAFEQHGMENASVEFDPVTLSPTYRILMGVPGSSNAFYISEKLGLPKNIIDNAATMLKQEHRHMEDILQNLDVERRQYESQNKEIEVLKTDALKLKQDLVREKTILDKRKQDILRKAREEADEIYREAKRETTSVLKELKTLKNEFNAEKYERMAREAKEKLTRSFDFSLMEQPPGERLQKNKIQVGQSVYLPSLAQRGVITEVVGEMVTVQVGMMKTTVPLEKCWAVAASKNVLEHDKSKTRKNYAHKLFVKKSEEITNEVDVRGKTVEEAIPIIEKFIDDGLLSGMTKLRIIHGKGTGMLRAGLNKYFTGHRNIKAIELAPPEEGGSGATILFL</sequence>
<keyword evidence="4 7" id="KW-0067">ATP-binding</keyword>
<comment type="caution">
    <text evidence="10">The sequence shown here is derived from an EMBL/GenBank/DDBJ whole genome shotgun (WGS) entry which is preliminary data.</text>
</comment>
<dbReference type="Pfam" id="PF00488">
    <property type="entry name" value="MutS_V"/>
    <property type="match status" value="1"/>
</dbReference>
<dbReference type="PIRSF" id="PIRSF005814">
    <property type="entry name" value="MutS_YshD"/>
    <property type="match status" value="1"/>
</dbReference>
<dbReference type="CDD" id="cd03280">
    <property type="entry name" value="ABC_MutS2"/>
    <property type="match status" value="1"/>
</dbReference>
<organism evidence="10 11">
    <name type="scientific">Candidatus Avacidaminococcus intestinavium</name>
    <dbReference type="NCBI Taxonomy" id="2840684"/>
    <lineage>
        <taxon>Bacteria</taxon>
        <taxon>Bacillati</taxon>
        <taxon>Bacillota</taxon>
        <taxon>Negativicutes</taxon>
        <taxon>Acidaminococcales</taxon>
        <taxon>Acidaminococcaceae</taxon>
        <taxon>Acidaminococcaceae incertae sedis</taxon>
        <taxon>Candidatus Avacidaminococcus</taxon>
    </lineage>
</organism>
<dbReference type="SUPFAM" id="SSF160443">
    <property type="entry name" value="SMR domain-like"/>
    <property type="match status" value="1"/>
</dbReference>
<dbReference type="GO" id="GO:0140664">
    <property type="term" value="F:ATP-dependent DNA damage sensor activity"/>
    <property type="evidence" value="ECO:0007669"/>
    <property type="project" value="InterPro"/>
</dbReference>
<keyword evidence="8" id="KW-0175">Coiled coil</keyword>
<comment type="function">
    <text evidence="7">Acts as a ribosome collision sensor, splitting the ribosome into its 2 subunits. Detects stalled/collided 70S ribosomes which it binds and splits by an ATP-hydrolysis driven conformational change. Acts upstream of the ribosome quality control system (RQC), a ribosome-associated complex that mediates the extraction of incompletely synthesized nascent chains from stalled ribosomes and their subsequent degradation. Probably generates substrates for RQC.</text>
</comment>
<dbReference type="GO" id="GO:0045910">
    <property type="term" value="P:negative regulation of DNA recombination"/>
    <property type="evidence" value="ECO:0007669"/>
    <property type="project" value="InterPro"/>
</dbReference>
<keyword evidence="7" id="KW-0540">Nuclease</keyword>
<dbReference type="InterPro" id="IPR007696">
    <property type="entry name" value="DNA_mismatch_repair_MutS_core"/>
</dbReference>
<dbReference type="EC" id="3.1.-.-" evidence="7"/>
<evidence type="ECO:0000256" key="5">
    <source>
        <dbReference type="ARBA" id="ARBA00022884"/>
    </source>
</evidence>
<evidence type="ECO:0000313" key="10">
    <source>
        <dbReference type="EMBL" id="HIU64034.1"/>
    </source>
</evidence>
<dbReference type="PANTHER" id="PTHR48466:SF2">
    <property type="entry name" value="OS10G0509000 PROTEIN"/>
    <property type="match status" value="1"/>
</dbReference>
<keyword evidence="2 7" id="KW-0547">Nucleotide-binding</keyword>
<gene>
    <name evidence="7" type="primary">mutS2</name>
    <name evidence="7" type="synonym">rqcU</name>
    <name evidence="10" type="ORF">IAB06_03200</name>
</gene>
<evidence type="ECO:0000256" key="4">
    <source>
        <dbReference type="ARBA" id="ARBA00022840"/>
    </source>
</evidence>
<dbReference type="GO" id="GO:0043023">
    <property type="term" value="F:ribosomal large subunit binding"/>
    <property type="evidence" value="ECO:0007669"/>
    <property type="project" value="UniProtKB-UniRule"/>
</dbReference>
<evidence type="ECO:0000256" key="7">
    <source>
        <dbReference type="HAMAP-Rule" id="MF_00092"/>
    </source>
</evidence>
<protein>
    <recommendedName>
        <fullName evidence="7">Endonuclease MutS2</fullName>
        <ecNumber evidence="7">3.1.-.-</ecNumber>
    </recommendedName>
    <alternativeName>
        <fullName evidence="7">Ribosome-associated protein quality control-upstream factor</fullName>
        <shortName evidence="7">RQC-upstream factor</shortName>
        <shortName evidence="7">RqcU</shortName>
        <ecNumber evidence="7">3.6.4.-</ecNumber>
    </alternativeName>
</protein>
<dbReference type="InterPro" id="IPR005747">
    <property type="entry name" value="MutS2"/>
</dbReference>
<dbReference type="InterPro" id="IPR000432">
    <property type="entry name" value="DNA_mismatch_repair_MutS_C"/>
</dbReference>
<dbReference type="SUPFAM" id="SSF52540">
    <property type="entry name" value="P-loop containing nucleoside triphosphate hydrolases"/>
    <property type="match status" value="1"/>
</dbReference>
<dbReference type="SUPFAM" id="SSF48334">
    <property type="entry name" value="DNA repair protein MutS, domain III"/>
    <property type="match status" value="1"/>
</dbReference>
<dbReference type="GO" id="GO:0016887">
    <property type="term" value="F:ATP hydrolysis activity"/>
    <property type="evidence" value="ECO:0007669"/>
    <property type="project" value="InterPro"/>
</dbReference>
<dbReference type="InterPro" id="IPR046893">
    <property type="entry name" value="MSSS"/>
</dbReference>
<dbReference type="SMART" id="SM00533">
    <property type="entry name" value="MUTSd"/>
    <property type="match status" value="1"/>
</dbReference>
<evidence type="ECO:0000259" key="9">
    <source>
        <dbReference type="PROSITE" id="PS50828"/>
    </source>
</evidence>
<dbReference type="Pfam" id="PF01713">
    <property type="entry name" value="Smr"/>
    <property type="match status" value="1"/>
</dbReference>
<dbReference type="FunFam" id="3.40.50.300:FF:000830">
    <property type="entry name" value="Endonuclease MutS2"/>
    <property type="match status" value="1"/>
</dbReference>
<feature type="coiled-coil region" evidence="8">
    <location>
        <begin position="512"/>
        <end position="596"/>
    </location>
</feature>
<dbReference type="PANTHER" id="PTHR48466">
    <property type="entry name" value="OS10G0509000 PROTEIN-RELATED"/>
    <property type="match status" value="1"/>
</dbReference>
<keyword evidence="7 10" id="KW-0255">Endonuclease</keyword>
<keyword evidence="6 7" id="KW-0238">DNA-binding</keyword>
<feature type="domain" description="Smr" evidence="9">
    <location>
        <begin position="713"/>
        <end position="787"/>
    </location>
</feature>
<dbReference type="GO" id="GO:0030983">
    <property type="term" value="F:mismatched DNA binding"/>
    <property type="evidence" value="ECO:0007669"/>
    <property type="project" value="InterPro"/>
</dbReference>
<evidence type="ECO:0000256" key="1">
    <source>
        <dbReference type="ARBA" id="ARBA00022730"/>
    </source>
</evidence>
<evidence type="ECO:0000313" key="11">
    <source>
        <dbReference type="Proteomes" id="UP000824099"/>
    </source>
</evidence>
<dbReference type="EC" id="3.6.4.-" evidence="7"/>
<reference evidence="10" key="2">
    <citation type="journal article" date="2021" name="PeerJ">
        <title>Extensive microbial diversity within the chicken gut microbiome revealed by metagenomics and culture.</title>
        <authorList>
            <person name="Gilroy R."/>
            <person name="Ravi A."/>
            <person name="Getino M."/>
            <person name="Pursley I."/>
            <person name="Horton D.L."/>
            <person name="Alikhan N.F."/>
            <person name="Baker D."/>
            <person name="Gharbi K."/>
            <person name="Hall N."/>
            <person name="Watson M."/>
            <person name="Adriaenssens E.M."/>
            <person name="Foster-Nyarko E."/>
            <person name="Jarju S."/>
            <person name="Secka A."/>
            <person name="Antonio M."/>
            <person name="Oren A."/>
            <person name="Chaudhuri R.R."/>
            <person name="La Ragione R."/>
            <person name="Hildebrand F."/>
            <person name="Pallen M.J."/>
        </authorList>
    </citation>
    <scope>NUCLEOTIDE SEQUENCE</scope>
    <source>
        <strain evidence="10">CHK160-1198</strain>
    </source>
</reference>
<comment type="function">
    <text evidence="7">Endonuclease that is involved in the suppression of homologous recombination and thus may have a key role in the control of bacterial genetic diversity.</text>
</comment>
<keyword evidence="1 7" id="KW-0699">rRNA-binding</keyword>
<keyword evidence="5 7" id="KW-0694">RNA-binding</keyword>
<dbReference type="Gene3D" id="3.30.1370.110">
    <property type="match status" value="1"/>
</dbReference>
<dbReference type="SMART" id="SM00463">
    <property type="entry name" value="SMR"/>
    <property type="match status" value="1"/>
</dbReference>
<dbReference type="Gene3D" id="3.40.50.300">
    <property type="entry name" value="P-loop containing nucleotide triphosphate hydrolases"/>
    <property type="match status" value="1"/>
</dbReference>
<dbReference type="HAMAP" id="MF_00092">
    <property type="entry name" value="MutS2"/>
    <property type="match status" value="1"/>
</dbReference>
<dbReference type="InterPro" id="IPR002625">
    <property type="entry name" value="Smr_dom"/>
</dbReference>
<comment type="similarity">
    <text evidence="7">Belongs to the DNA mismatch repair MutS family. MutS2 subfamily.</text>
</comment>
<dbReference type="GO" id="GO:0019843">
    <property type="term" value="F:rRNA binding"/>
    <property type="evidence" value="ECO:0007669"/>
    <property type="project" value="UniProtKB-UniRule"/>
</dbReference>
<dbReference type="Pfam" id="PF20297">
    <property type="entry name" value="MSSS"/>
    <property type="match status" value="1"/>
</dbReference>